<feature type="compositionally biased region" description="Low complexity" evidence="1">
    <location>
        <begin position="738"/>
        <end position="769"/>
    </location>
</feature>
<dbReference type="Proteomes" id="UP000030752">
    <property type="component" value="Unassembled WGS sequence"/>
</dbReference>
<keyword evidence="4" id="KW-1185">Reference proteome</keyword>
<feature type="region of interest" description="Disordered" evidence="1">
    <location>
        <begin position="804"/>
        <end position="846"/>
    </location>
</feature>
<organism evidence="3 4">
    <name type="scientific">Cyphellophora europaea (strain CBS 101466)</name>
    <name type="common">Phialophora europaea</name>
    <dbReference type="NCBI Taxonomy" id="1220924"/>
    <lineage>
        <taxon>Eukaryota</taxon>
        <taxon>Fungi</taxon>
        <taxon>Dikarya</taxon>
        <taxon>Ascomycota</taxon>
        <taxon>Pezizomycotina</taxon>
        <taxon>Eurotiomycetes</taxon>
        <taxon>Chaetothyriomycetidae</taxon>
        <taxon>Chaetothyriales</taxon>
        <taxon>Cyphellophoraceae</taxon>
        <taxon>Cyphellophora</taxon>
    </lineage>
</organism>
<feature type="compositionally biased region" description="Basic and acidic residues" evidence="1">
    <location>
        <begin position="450"/>
        <end position="480"/>
    </location>
</feature>
<dbReference type="VEuPathDB" id="FungiDB:HMPREF1541_09063"/>
<dbReference type="RefSeq" id="XP_008721603.1">
    <property type="nucleotide sequence ID" value="XM_008723381.1"/>
</dbReference>
<dbReference type="eggNOG" id="ENOG502SH56">
    <property type="taxonomic scope" value="Eukaryota"/>
</dbReference>
<evidence type="ECO:0000259" key="2">
    <source>
        <dbReference type="PROSITE" id="PS00028"/>
    </source>
</evidence>
<evidence type="ECO:0000313" key="3">
    <source>
        <dbReference type="EMBL" id="ETN36785.1"/>
    </source>
</evidence>
<feature type="domain" description="C2H2-type" evidence="2">
    <location>
        <begin position="586"/>
        <end position="606"/>
    </location>
</feature>
<gene>
    <name evidence="3" type="ORF">HMPREF1541_09063</name>
</gene>
<name>W2RKB9_CYPE1</name>
<dbReference type="PROSITE" id="PS00028">
    <property type="entry name" value="ZINC_FINGER_C2H2_1"/>
    <property type="match status" value="1"/>
</dbReference>
<sequence>MKDETLVRRRARQARLREKRSFHIWAATATADLVQKPIRPLTDVAYSRMLQEWDFFASESEHHVSPLDVATLKKFLKWYCDGRKGRLTVQTSDSDEDQRITQDSAYSCWKSFMSAWHRRSGDTFSKSIQNTIETLIYGGDGNWLNLRTARRPTRNFTLTDFQACVRQLWQNDWYDFRCEAYRVGLHQMMLMHTGTSARSAEYVMNLRYRDTLLYQVWFEDRPQPQLVIDLCRNHTKGLANLPRQQPEHLLYELVDLPFYYNTVAFFVAGLLAVQGLRNFDTWSGLCAVEKPPDRHFLCLDYTDDVLDRHVYARYNAKSGGETKAATSLVGALGLLGQRAGFRDRPTPGAIRREALLQVDRYGYSINERMRHADHRNANTYGGYYQNAISTVDGQATYFGLEQQLPVLHELFRGFSIRRDYQFRPEVPLRLQSQMNDTRLVVENDSGPMDRQARQKIYDGRRRQRDNVLRADQQRRSKESTTSEVCAYESDFQQARRLMPERDRLAESLFQSGSLRDAQGIEIMKDLVALFSSRNSDTYCVELNSSRSRCDTCGVVRPESTTQEWWRHVYHCRKGQSELAGGFTDFCFLCFAWFDDMDAWNEHNKQHSQNMPLKCSLAMFRGTVLRPAWCPDCTGKHGASGEEAKGLTKFLNVTAWKAHVDEHIHGLRPGPYKCAHPRCSDMLGFSSMAEYLAHRSDIHLIPPPNAKAKGAIGRVKRKHTGDAVNEASYTAKRPQLGLSRSSSRSSACAASEETSTPSATDSSPEPSSPRSGREEQVLTEEGDGNGAYEEKSAALAAMNAMSPTLANGSASPSWSASSSSLRGQFELPESGKNQYGRGQGGLPGELSRIAKSRPTTIEVVIPAGPQGWDDVPLVRCVEKSDDGGGEHTIRKQVSASKDLDEPQAGDVGRLLNPPTQLSPSMRRSKKGHVDMATSSSSRSRKHTEVSEAFVRRRNAISEMHARIQERRKSRLKKAAVSSR</sequence>
<dbReference type="AlphaFoldDB" id="W2RKB9"/>
<dbReference type="GeneID" id="19976402"/>
<dbReference type="HOGENOM" id="CLU_011524_0_0_1"/>
<dbReference type="OrthoDB" id="4357582at2759"/>
<feature type="region of interest" description="Disordered" evidence="1">
    <location>
        <begin position="877"/>
        <end position="947"/>
    </location>
</feature>
<evidence type="ECO:0000313" key="4">
    <source>
        <dbReference type="Proteomes" id="UP000030752"/>
    </source>
</evidence>
<feature type="compositionally biased region" description="Basic and acidic residues" evidence="1">
    <location>
        <begin position="877"/>
        <end position="888"/>
    </location>
</feature>
<dbReference type="InterPro" id="IPR021842">
    <property type="entry name" value="DUF3435"/>
</dbReference>
<protein>
    <recommendedName>
        <fullName evidence="2">C2H2-type domain-containing protein</fullName>
    </recommendedName>
</protein>
<dbReference type="PANTHER" id="PTHR37535:SF3">
    <property type="entry name" value="FLUG DOMAIN-CONTAINING PROTEIN"/>
    <property type="match status" value="1"/>
</dbReference>
<dbReference type="Pfam" id="PF11917">
    <property type="entry name" value="DUF3435"/>
    <property type="match status" value="1"/>
</dbReference>
<accession>W2RKB9</accession>
<dbReference type="STRING" id="1220924.W2RKB9"/>
<feature type="compositionally biased region" description="Low complexity" evidence="1">
    <location>
        <begin position="808"/>
        <end position="819"/>
    </location>
</feature>
<feature type="region of interest" description="Disordered" evidence="1">
    <location>
        <begin position="445"/>
        <end position="482"/>
    </location>
</feature>
<dbReference type="PANTHER" id="PTHR37535">
    <property type="entry name" value="FLUG DOMAIN PROTEIN"/>
    <property type="match status" value="1"/>
</dbReference>
<dbReference type="EMBL" id="KB822725">
    <property type="protein sequence ID" value="ETN36785.1"/>
    <property type="molecule type" value="Genomic_DNA"/>
</dbReference>
<proteinExistence type="predicted"/>
<dbReference type="InterPro" id="IPR013087">
    <property type="entry name" value="Znf_C2H2_type"/>
</dbReference>
<feature type="region of interest" description="Disordered" evidence="1">
    <location>
        <begin position="702"/>
        <end position="785"/>
    </location>
</feature>
<reference evidence="3 4" key="1">
    <citation type="submission" date="2013-03" db="EMBL/GenBank/DDBJ databases">
        <title>The Genome Sequence of Phialophora europaea CBS 101466.</title>
        <authorList>
            <consortium name="The Broad Institute Genomics Platform"/>
            <person name="Cuomo C."/>
            <person name="de Hoog S."/>
            <person name="Gorbushina A."/>
            <person name="Walker B."/>
            <person name="Young S.K."/>
            <person name="Zeng Q."/>
            <person name="Gargeya S."/>
            <person name="Fitzgerald M."/>
            <person name="Haas B."/>
            <person name="Abouelleil A."/>
            <person name="Allen A.W."/>
            <person name="Alvarado L."/>
            <person name="Arachchi H.M."/>
            <person name="Berlin A.M."/>
            <person name="Chapman S.B."/>
            <person name="Gainer-Dewar J."/>
            <person name="Goldberg J."/>
            <person name="Griggs A."/>
            <person name="Gujja S."/>
            <person name="Hansen M."/>
            <person name="Howarth C."/>
            <person name="Imamovic A."/>
            <person name="Ireland A."/>
            <person name="Larimer J."/>
            <person name="McCowan C."/>
            <person name="Murphy C."/>
            <person name="Pearson M."/>
            <person name="Poon T.W."/>
            <person name="Priest M."/>
            <person name="Roberts A."/>
            <person name="Saif S."/>
            <person name="Shea T."/>
            <person name="Sisk P."/>
            <person name="Sykes S."/>
            <person name="Wortman J."/>
            <person name="Nusbaum C."/>
            <person name="Birren B."/>
        </authorList>
    </citation>
    <scope>NUCLEOTIDE SEQUENCE [LARGE SCALE GENOMIC DNA]</scope>
    <source>
        <strain evidence="3 4">CBS 101466</strain>
    </source>
</reference>
<evidence type="ECO:0000256" key="1">
    <source>
        <dbReference type="SAM" id="MobiDB-lite"/>
    </source>
</evidence>
<dbReference type="InParanoid" id="W2RKB9"/>